<dbReference type="InterPro" id="IPR036047">
    <property type="entry name" value="F-box-like_dom_sf"/>
</dbReference>
<accession>A0AAD5PBV2</accession>
<dbReference type="InterPro" id="IPR011990">
    <property type="entry name" value="TPR-like_helical_dom_sf"/>
</dbReference>
<sequence>MPKRKTIPITTKYNGSNKRKQASDHSGPLLVPLTTTSFNSYVSWDLCRSAFDQSRSAFEQADYDHAISYTTLGIEDLIAKQSELIAKKIALLDIRAAANAKKCKFDDGLRDARRMVTLAPLLAAGYLRIGELHSLRANYQDAITIYQQGYDTVLKDDTGTTKQLFQQRIKEAQAHLDKQIDFVAHFPIEILPSIVRHLNLKGQITLLRVSKLWQQRLAGCVELWSRMKIHAQRKSLGWIFSVPSTTPGQQLNKGDLTLLFACVGYHVRELVLDNLDVDLSKEVFGVMMARRFFKLESLKLIDCDVPNTSNFLSILSTVTNTLKALCITVSDARADNFPMIPIKSVINLCHRLETFHYEHRVQHNMQSMGSFEYDGRSSGLIDLKLETYDGISPIDYCATDIEEILRFCPNLQRLAIPDFPWVSYQSIADYCKRLWFLSLNRGHNDASPNPITTALELNTTTTSDTSSAPREGGSNSSIQKLLAITDDGNRFVPLLEENRKSLQVMSMIMRGNLPTWNIFYTMGTMETLWHLDIHHWADDLTSIIAPLLRQSPNLVRLELNKGYLEREAWTAIAGLVRLTFLRLEKIQYTNGEDALRMFQIISSRSSSLSRGGGGGGGGTQIERKNSIVGGGDDDGLQTVILRRCGHLVNDDVMNLITSISSLRMIEIAVSNDDYTTEQGMSLFFEKLQLHPLIERLDFTNLKSITSANFKYLRSIRKLKFFRMIGLDHVKWYDLKEFDTHITWEIHKCFGDWEEKDIQDEKNDFLRNSLIRTEDLGGPYFSYPTYL</sequence>
<organism evidence="3 4">
    <name type="scientific">Phascolomyces articulosus</name>
    <dbReference type="NCBI Taxonomy" id="60185"/>
    <lineage>
        <taxon>Eukaryota</taxon>
        <taxon>Fungi</taxon>
        <taxon>Fungi incertae sedis</taxon>
        <taxon>Mucoromycota</taxon>
        <taxon>Mucoromycotina</taxon>
        <taxon>Mucoromycetes</taxon>
        <taxon>Mucorales</taxon>
        <taxon>Lichtheimiaceae</taxon>
        <taxon>Phascolomyces</taxon>
    </lineage>
</organism>
<comment type="caution">
    <text evidence="3">The sequence shown here is derived from an EMBL/GenBank/DDBJ whole genome shotgun (WGS) entry which is preliminary data.</text>
</comment>
<reference evidence="3" key="2">
    <citation type="submission" date="2023-02" db="EMBL/GenBank/DDBJ databases">
        <authorList>
            <consortium name="DOE Joint Genome Institute"/>
            <person name="Mondo S.J."/>
            <person name="Chang Y."/>
            <person name="Wang Y."/>
            <person name="Ahrendt S."/>
            <person name="Andreopoulos W."/>
            <person name="Barry K."/>
            <person name="Beard J."/>
            <person name="Benny G.L."/>
            <person name="Blankenship S."/>
            <person name="Bonito G."/>
            <person name="Cuomo C."/>
            <person name="Desiro A."/>
            <person name="Gervers K.A."/>
            <person name="Hundley H."/>
            <person name="Kuo A."/>
            <person name="LaButti K."/>
            <person name="Lang B.F."/>
            <person name="Lipzen A."/>
            <person name="O'Donnell K."/>
            <person name="Pangilinan J."/>
            <person name="Reynolds N."/>
            <person name="Sandor L."/>
            <person name="Smith M.W."/>
            <person name="Tsang A."/>
            <person name="Grigoriev I.V."/>
            <person name="Stajich J.E."/>
            <person name="Spatafora J.W."/>
        </authorList>
    </citation>
    <scope>NUCLEOTIDE SEQUENCE</scope>
    <source>
        <strain evidence="3">RSA 2281</strain>
    </source>
</reference>
<feature type="region of interest" description="Disordered" evidence="1">
    <location>
        <begin position="1"/>
        <end position="28"/>
    </location>
</feature>
<dbReference type="SUPFAM" id="SSF81383">
    <property type="entry name" value="F-box domain"/>
    <property type="match status" value="1"/>
</dbReference>
<dbReference type="Gene3D" id="1.25.40.10">
    <property type="entry name" value="Tetratricopeptide repeat domain"/>
    <property type="match status" value="1"/>
</dbReference>
<proteinExistence type="predicted"/>
<dbReference type="EMBL" id="JAIXMP010000020">
    <property type="protein sequence ID" value="KAI9257345.1"/>
    <property type="molecule type" value="Genomic_DNA"/>
</dbReference>
<dbReference type="Gene3D" id="3.80.10.10">
    <property type="entry name" value="Ribonuclease Inhibitor"/>
    <property type="match status" value="1"/>
</dbReference>
<dbReference type="InterPro" id="IPR032675">
    <property type="entry name" value="LRR_dom_sf"/>
</dbReference>
<evidence type="ECO:0000256" key="1">
    <source>
        <dbReference type="SAM" id="MobiDB-lite"/>
    </source>
</evidence>
<reference evidence="3" key="1">
    <citation type="journal article" date="2022" name="IScience">
        <title>Evolution of zygomycete secretomes and the origins of terrestrial fungal ecologies.</title>
        <authorList>
            <person name="Chang Y."/>
            <person name="Wang Y."/>
            <person name="Mondo S."/>
            <person name="Ahrendt S."/>
            <person name="Andreopoulos W."/>
            <person name="Barry K."/>
            <person name="Beard J."/>
            <person name="Benny G.L."/>
            <person name="Blankenship S."/>
            <person name="Bonito G."/>
            <person name="Cuomo C."/>
            <person name="Desiro A."/>
            <person name="Gervers K.A."/>
            <person name="Hundley H."/>
            <person name="Kuo A."/>
            <person name="LaButti K."/>
            <person name="Lang B.F."/>
            <person name="Lipzen A."/>
            <person name="O'Donnell K."/>
            <person name="Pangilinan J."/>
            <person name="Reynolds N."/>
            <person name="Sandor L."/>
            <person name="Smith M.E."/>
            <person name="Tsang A."/>
            <person name="Grigoriev I.V."/>
            <person name="Stajich J.E."/>
            <person name="Spatafora J.W."/>
        </authorList>
    </citation>
    <scope>NUCLEOTIDE SEQUENCE</scope>
    <source>
        <strain evidence="3">RSA 2281</strain>
    </source>
</reference>
<dbReference type="SUPFAM" id="SSF52047">
    <property type="entry name" value="RNI-like"/>
    <property type="match status" value="1"/>
</dbReference>
<dbReference type="Proteomes" id="UP001209540">
    <property type="component" value="Unassembled WGS sequence"/>
</dbReference>
<keyword evidence="4" id="KW-1185">Reference proteome</keyword>
<dbReference type="AlphaFoldDB" id="A0AAD5PBV2"/>
<dbReference type="PROSITE" id="PS50181">
    <property type="entry name" value="FBOX"/>
    <property type="match status" value="1"/>
</dbReference>
<evidence type="ECO:0000313" key="3">
    <source>
        <dbReference type="EMBL" id="KAI9257345.1"/>
    </source>
</evidence>
<evidence type="ECO:0000313" key="4">
    <source>
        <dbReference type="Proteomes" id="UP001209540"/>
    </source>
</evidence>
<protein>
    <recommendedName>
        <fullName evidence="2">F-box domain-containing protein</fullName>
    </recommendedName>
</protein>
<evidence type="ECO:0000259" key="2">
    <source>
        <dbReference type="PROSITE" id="PS50181"/>
    </source>
</evidence>
<feature type="domain" description="F-box" evidence="2">
    <location>
        <begin position="180"/>
        <end position="227"/>
    </location>
</feature>
<name>A0AAD5PBV2_9FUNG</name>
<gene>
    <name evidence="3" type="ORF">BDA99DRAFT_516199</name>
</gene>
<dbReference type="InterPro" id="IPR001810">
    <property type="entry name" value="F-box_dom"/>
</dbReference>
<dbReference type="SUPFAM" id="SSF48452">
    <property type="entry name" value="TPR-like"/>
    <property type="match status" value="1"/>
</dbReference>